<evidence type="ECO:0000313" key="1">
    <source>
        <dbReference type="EMBL" id="ARV77094.1"/>
    </source>
</evidence>
<name>A0A1Y0SWX3_9CAUD</name>
<sequence length="115" mass="13601">MWSLFWAFSGVMLLSYLAFTALVTARVFEHIQTAHRIEYRVVRDHLIWPDVPQWNTALYELRTQTNRLINQIRDSEIFPTVADRAIKAIEESRDRYIAVLETKIVTTKHRVDVKV</sequence>
<reference evidence="1 2" key="1">
    <citation type="submission" date="2017-05" db="EMBL/GenBank/DDBJ databases">
        <authorList>
            <person name="Song R."/>
            <person name="Chenine A.L."/>
            <person name="Ruprecht R.M."/>
        </authorList>
    </citation>
    <scope>NUCLEOTIDE SEQUENCE [LARGE SCALE GENOMIC DNA]</scope>
</reference>
<organism evidence="1 2">
    <name type="scientific">Pseudomonas phage Phabio</name>
    <dbReference type="NCBI Taxonomy" id="2006668"/>
    <lineage>
        <taxon>Viruses</taxon>
        <taxon>Duplodnaviria</taxon>
        <taxon>Heunggongvirae</taxon>
        <taxon>Uroviricota</taxon>
        <taxon>Caudoviricetes</taxon>
        <taxon>Chimalliviridae</taxon>
        <taxon>Phabiovirus</taxon>
        <taxon>Phabiovirus phabio</taxon>
    </lineage>
</organism>
<accession>A0A1Y0SWX3</accession>
<gene>
    <name evidence="1" type="ORF">PHABIO_466</name>
</gene>
<dbReference type="EMBL" id="MF042360">
    <property type="protein sequence ID" value="ARV77094.1"/>
    <property type="molecule type" value="Genomic_DNA"/>
</dbReference>
<protein>
    <submittedName>
        <fullName evidence="1">Uncharacterized protein</fullName>
    </submittedName>
</protein>
<proteinExistence type="predicted"/>
<dbReference type="Proteomes" id="UP000225448">
    <property type="component" value="Segment"/>
</dbReference>
<evidence type="ECO:0000313" key="2">
    <source>
        <dbReference type="Proteomes" id="UP000225448"/>
    </source>
</evidence>
<keyword evidence="2" id="KW-1185">Reference proteome</keyword>